<dbReference type="EMBL" id="LAZR01030268">
    <property type="protein sequence ID" value="KKL57138.1"/>
    <property type="molecule type" value="Genomic_DNA"/>
</dbReference>
<protein>
    <submittedName>
        <fullName evidence="1">Uncharacterized protein</fullName>
    </submittedName>
</protein>
<sequence length="60" mass="6784">MHSYEGRGGTLFNFNSDFSGDVRIKHGDQCCSIPADDILELVAYCYVTRNRISVIENMSH</sequence>
<gene>
    <name evidence="1" type="ORF">LCGC14_2238450</name>
</gene>
<comment type="caution">
    <text evidence="1">The sequence shown here is derived from an EMBL/GenBank/DDBJ whole genome shotgun (WGS) entry which is preliminary data.</text>
</comment>
<accession>A0A0F9D5W7</accession>
<organism evidence="1">
    <name type="scientific">marine sediment metagenome</name>
    <dbReference type="NCBI Taxonomy" id="412755"/>
    <lineage>
        <taxon>unclassified sequences</taxon>
        <taxon>metagenomes</taxon>
        <taxon>ecological metagenomes</taxon>
    </lineage>
</organism>
<proteinExistence type="predicted"/>
<reference evidence="1" key="1">
    <citation type="journal article" date="2015" name="Nature">
        <title>Complex archaea that bridge the gap between prokaryotes and eukaryotes.</title>
        <authorList>
            <person name="Spang A."/>
            <person name="Saw J.H."/>
            <person name="Jorgensen S.L."/>
            <person name="Zaremba-Niedzwiedzka K."/>
            <person name="Martijn J."/>
            <person name="Lind A.E."/>
            <person name="van Eijk R."/>
            <person name="Schleper C."/>
            <person name="Guy L."/>
            <person name="Ettema T.J."/>
        </authorList>
    </citation>
    <scope>NUCLEOTIDE SEQUENCE</scope>
</reference>
<name>A0A0F9D5W7_9ZZZZ</name>
<dbReference type="AlphaFoldDB" id="A0A0F9D5W7"/>
<evidence type="ECO:0000313" key="1">
    <source>
        <dbReference type="EMBL" id="KKL57138.1"/>
    </source>
</evidence>
<feature type="non-terminal residue" evidence="1">
    <location>
        <position position="60"/>
    </location>
</feature>